<dbReference type="Proteomes" id="UP000823921">
    <property type="component" value="Unassembled WGS sequence"/>
</dbReference>
<evidence type="ECO:0000313" key="2">
    <source>
        <dbReference type="Proteomes" id="UP000823921"/>
    </source>
</evidence>
<proteinExistence type="predicted"/>
<gene>
    <name evidence="1" type="ORF">H9712_02590</name>
</gene>
<reference evidence="1" key="2">
    <citation type="submission" date="2021-04" db="EMBL/GenBank/DDBJ databases">
        <authorList>
            <person name="Gilroy R."/>
        </authorList>
    </citation>
    <scope>NUCLEOTIDE SEQUENCE</scope>
    <source>
        <strain evidence="1">CHK192-8294</strain>
    </source>
</reference>
<comment type="caution">
    <text evidence="1">The sequence shown here is derived from an EMBL/GenBank/DDBJ whole genome shotgun (WGS) entry which is preliminary data.</text>
</comment>
<accession>A0A9D2SAT5</accession>
<evidence type="ECO:0000313" key="1">
    <source>
        <dbReference type="EMBL" id="HJB79851.1"/>
    </source>
</evidence>
<organism evidence="1 2">
    <name type="scientific">Candidatus Flavonifractor intestinigallinarum</name>
    <dbReference type="NCBI Taxonomy" id="2838586"/>
    <lineage>
        <taxon>Bacteria</taxon>
        <taxon>Bacillati</taxon>
        <taxon>Bacillota</taxon>
        <taxon>Clostridia</taxon>
        <taxon>Eubacteriales</taxon>
        <taxon>Oscillospiraceae</taxon>
        <taxon>Flavonifractor</taxon>
    </lineage>
</organism>
<sequence length="219" mass="25221">MNQIGKNRLSQRELNGYRQWLAELEEEMSDTPGLSQRLDGDLTLYFSPECPIGRQVYTSFSDEELLEPLVETMEGRNGSPRPERLLCVYRWYLEKRFGSLHHACWRARGRSRQKAAEGMWPADWPERVDIEPFLERCASRGLILDGDDRAGLGTYCAMVRRTGQPPSRTDLPEEVSRLFERAGCTWQTGLELLGIPALSKSVRRHMRRYWAGAAEKNQA</sequence>
<protein>
    <submittedName>
        <fullName evidence="1">Uncharacterized protein</fullName>
    </submittedName>
</protein>
<dbReference type="AlphaFoldDB" id="A0A9D2SAT5"/>
<dbReference type="EMBL" id="DWXO01000024">
    <property type="protein sequence ID" value="HJB79851.1"/>
    <property type="molecule type" value="Genomic_DNA"/>
</dbReference>
<reference evidence="1" key="1">
    <citation type="journal article" date="2021" name="PeerJ">
        <title>Extensive microbial diversity within the chicken gut microbiome revealed by metagenomics and culture.</title>
        <authorList>
            <person name="Gilroy R."/>
            <person name="Ravi A."/>
            <person name="Getino M."/>
            <person name="Pursley I."/>
            <person name="Horton D.L."/>
            <person name="Alikhan N.F."/>
            <person name="Baker D."/>
            <person name="Gharbi K."/>
            <person name="Hall N."/>
            <person name="Watson M."/>
            <person name="Adriaenssens E.M."/>
            <person name="Foster-Nyarko E."/>
            <person name="Jarju S."/>
            <person name="Secka A."/>
            <person name="Antonio M."/>
            <person name="Oren A."/>
            <person name="Chaudhuri R.R."/>
            <person name="La Ragione R."/>
            <person name="Hildebrand F."/>
            <person name="Pallen M.J."/>
        </authorList>
    </citation>
    <scope>NUCLEOTIDE SEQUENCE</scope>
    <source>
        <strain evidence="1">CHK192-8294</strain>
    </source>
</reference>
<name>A0A9D2SAT5_9FIRM</name>